<accession>B2A790</accession>
<feature type="modified residue" description="4-aspartylphosphate" evidence="7">
    <location>
        <position position="54"/>
    </location>
</feature>
<dbReference type="STRING" id="457570.Nther_0692"/>
<dbReference type="GO" id="GO:0003677">
    <property type="term" value="F:DNA binding"/>
    <property type="evidence" value="ECO:0007669"/>
    <property type="project" value="UniProtKB-KW"/>
</dbReference>
<dbReference type="SUPFAM" id="SSF46894">
    <property type="entry name" value="C-terminal effector domain of the bipartite response regulators"/>
    <property type="match status" value="1"/>
</dbReference>
<dbReference type="PANTHER" id="PTHR43214:SF37">
    <property type="entry name" value="TRANSCRIPTIONAL REGULATORY PROTEIN YDFI"/>
    <property type="match status" value="1"/>
</dbReference>
<keyword evidence="5" id="KW-0804">Transcription</keyword>
<dbReference type="Gene3D" id="3.40.50.2300">
    <property type="match status" value="1"/>
</dbReference>
<proteinExistence type="predicted"/>
<reference evidence="10 11" key="1">
    <citation type="submission" date="2008-04" db="EMBL/GenBank/DDBJ databases">
        <title>Complete sequence of chromosome of Natranaerobius thermophilus JW/NM-WN-LF.</title>
        <authorList>
            <consortium name="US DOE Joint Genome Institute"/>
            <person name="Copeland A."/>
            <person name="Lucas S."/>
            <person name="Lapidus A."/>
            <person name="Glavina del Rio T."/>
            <person name="Dalin E."/>
            <person name="Tice H."/>
            <person name="Bruce D."/>
            <person name="Goodwin L."/>
            <person name="Pitluck S."/>
            <person name="Chertkov O."/>
            <person name="Brettin T."/>
            <person name="Detter J.C."/>
            <person name="Han C."/>
            <person name="Kuske C.R."/>
            <person name="Schmutz J."/>
            <person name="Larimer F."/>
            <person name="Land M."/>
            <person name="Hauser L."/>
            <person name="Kyrpides N."/>
            <person name="Lykidis A."/>
            <person name="Mesbah N.M."/>
            <person name="Wiegel J."/>
        </authorList>
    </citation>
    <scope>NUCLEOTIDE SEQUENCE [LARGE SCALE GENOMIC DNA]</scope>
    <source>
        <strain evidence="11">ATCC BAA-1301 / DSM 18059 / JW/NM-WN-LF</strain>
    </source>
</reference>
<dbReference type="Proteomes" id="UP000001683">
    <property type="component" value="Chromosome"/>
</dbReference>
<keyword evidence="4" id="KW-0238">DNA-binding</keyword>
<dbReference type="InterPro" id="IPR039420">
    <property type="entry name" value="WalR-like"/>
</dbReference>
<dbReference type="AlphaFoldDB" id="B2A790"/>
<dbReference type="PROSITE" id="PS50110">
    <property type="entry name" value="RESPONSE_REGULATORY"/>
    <property type="match status" value="1"/>
</dbReference>
<evidence type="ECO:0000256" key="2">
    <source>
        <dbReference type="ARBA" id="ARBA00022553"/>
    </source>
</evidence>
<dbReference type="HOGENOM" id="CLU_000445_90_10_9"/>
<evidence type="ECO:0000256" key="7">
    <source>
        <dbReference type="PROSITE-ProRule" id="PRU00169"/>
    </source>
</evidence>
<dbReference type="PRINTS" id="PR00038">
    <property type="entry name" value="HTHLUXR"/>
</dbReference>
<dbReference type="InParanoid" id="B2A790"/>
<evidence type="ECO:0000256" key="3">
    <source>
        <dbReference type="ARBA" id="ARBA00023015"/>
    </source>
</evidence>
<sequence>MYQVLIVDDHEMIRLGLKEHLLKGEKISHVSDAENISEALKQVQEQYFHVIIMDVRLKSESGVQGCQEVLEYSPDSKVIMLTAFDDDDALIESILAGASGYLMKEVRIKSLVESVIKAAEGEQIMDAKTTEKVLEYMRNKNPNRENPTDILTNREMDILDLVAKGKTNSEIGEELHLSEKTVRNQLSRILNKLDLNNRTQAAAYYVSQIKEDS</sequence>
<dbReference type="PROSITE" id="PS00622">
    <property type="entry name" value="HTH_LUXR_1"/>
    <property type="match status" value="1"/>
</dbReference>
<evidence type="ECO:0000256" key="6">
    <source>
        <dbReference type="ARBA" id="ARBA00024867"/>
    </source>
</evidence>
<protein>
    <recommendedName>
        <fullName evidence="1">Stage 0 sporulation protein A homolog</fullName>
    </recommendedName>
</protein>
<comment type="function">
    <text evidence="6">May play the central regulatory role in sporulation. It may be an element of the effector pathway responsible for the activation of sporulation genes in response to nutritional stress. Spo0A may act in concert with spo0H (a sigma factor) to control the expression of some genes that are critical to the sporulation process.</text>
</comment>
<name>B2A790_NATTJ</name>
<dbReference type="SUPFAM" id="SSF52172">
    <property type="entry name" value="CheY-like"/>
    <property type="match status" value="1"/>
</dbReference>
<evidence type="ECO:0000259" key="9">
    <source>
        <dbReference type="PROSITE" id="PS50110"/>
    </source>
</evidence>
<dbReference type="InterPro" id="IPR058245">
    <property type="entry name" value="NreC/VraR/RcsB-like_REC"/>
</dbReference>
<keyword evidence="3" id="KW-0805">Transcription regulation</keyword>
<dbReference type="OrthoDB" id="9779069at2"/>
<dbReference type="InterPro" id="IPR000792">
    <property type="entry name" value="Tscrpt_reg_LuxR_C"/>
</dbReference>
<evidence type="ECO:0000256" key="1">
    <source>
        <dbReference type="ARBA" id="ARBA00018672"/>
    </source>
</evidence>
<dbReference type="EMBL" id="CP001034">
    <property type="protein sequence ID" value="ACB84284.1"/>
    <property type="molecule type" value="Genomic_DNA"/>
</dbReference>
<dbReference type="CDD" id="cd17535">
    <property type="entry name" value="REC_NarL-like"/>
    <property type="match status" value="1"/>
</dbReference>
<feature type="domain" description="HTH luxR-type" evidence="8">
    <location>
        <begin position="144"/>
        <end position="209"/>
    </location>
</feature>
<evidence type="ECO:0000313" key="11">
    <source>
        <dbReference type="Proteomes" id="UP000001683"/>
    </source>
</evidence>
<evidence type="ECO:0000259" key="8">
    <source>
        <dbReference type="PROSITE" id="PS50043"/>
    </source>
</evidence>
<dbReference type="PANTHER" id="PTHR43214">
    <property type="entry name" value="TWO-COMPONENT RESPONSE REGULATOR"/>
    <property type="match status" value="1"/>
</dbReference>
<dbReference type="SMART" id="SM00448">
    <property type="entry name" value="REC"/>
    <property type="match status" value="1"/>
</dbReference>
<dbReference type="KEGG" id="nth:Nther_0692"/>
<dbReference type="RefSeq" id="WP_012447168.1">
    <property type="nucleotide sequence ID" value="NC_010718.1"/>
</dbReference>
<reference evidence="10 11" key="2">
    <citation type="journal article" date="2011" name="J. Bacteriol.">
        <title>Complete genome sequence of the anaerobic, halophilic alkalithermophile Natranaerobius thermophilus JW/NM-WN-LF.</title>
        <authorList>
            <person name="Zhao B."/>
            <person name="Mesbah N.M."/>
            <person name="Dalin E."/>
            <person name="Goodwin L."/>
            <person name="Nolan M."/>
            <person name="Pitluck S."/>
            <person name="Chertkov O."/>
            <person name="Brettin T.S."/>
            <person name="Han J."/>
            <person name="Larimer F.W."/>
            <person name="Land M.L."/>
            <person name="Hauser L."/>
            <person name="Kyrpides N."/>
            <person name="Wiegel J."/>
        </authorList>
    </citation>
    <scope>NUCLEOTIDE SEQUENCE [LARGE SCALE GENOMIC DNA]</scope>
    <source>
        <strain evidence="11">ATCC BAA-1301 / DSM 18059 / JW/NM-WN-LF</strain>
    </source>
</reference>
<dbReference type="InterPro" id="IPR001789">
    <property type="entry name" value="Sig_transdc_resp-reg_receiver"/>
</dbReference>
<dbReference type="eggNOG" id="COG2197">
    <property type="taxonomic scope" value="Bacteria"/>
</dbReference>
<dbReference type="Pfam" id="PF00072">
    <property type="entry name" value="Response_reg"/>
    <property type="match status" value="1"/>
</dbReference>
<keyword evidence="11" id="KW-1185">Reference proteome</keyword>
<dbReference type="PROSITE" id="PS50043">
    <property type="entry name" value="HTH_LUXR_2"/>
    <property type="match status" value="1"/>
</dbReference>
<organism evidence="10 11">
    <name type="scientific">Natranaerobius thermophilus (strain ATCC BAA-1301 / DSM 18059 / JW/NM-WN-LF)</name>
    <dbReference type="NCBI Taxonomy" id="457570"/>
    <lineage>
        <taxon>Bacteria</taxon>
        <taxon>Bacillati</taxon>
        <taxon>Bacillota</taxon>
        <taxon>Clostridia</taxon>
        <taxon>Natranaerobiales</taxon>
        <taxon>Natranaerobiaceae</taxon>
        <taxon>Natranaerobius</taxon>
    </lineage>
</organism>
<dbReference type="GO" id="GO:0000160">
    <property type="term" value="P:phosphorelay signal transduction system"/>
    <property type="evidence" value="ECO:0007669"/>
    <property type="project" value="InterPro"/>
</dbReference>
<dbReference type="InterPro" id="IPR011006">
    <property type="entry name" value="CheY-like_superfamily"/>
</dbReference>
<dbReference type="Pfam" id="PF00196">
    <property type="entry name" value="GerE"/>
    <property type="match status" value="1"/>
</dbReference>
<keyword evidence="2 7" id="KW-0597">Phosphoprotein</keyword>
<dbReference type="InterPro" id="IPR016032">
    <property type="entry name" value="Sig_transdc_resp-reg_C-effctor"/>
</dbReference>
<gene>
    <name evidence="10" type="ordered locus">Nther_0692</name>
</gene>
<evidence type="ECO:0000313" key="10">
    <source>
        <dbReference type="EMBL" id="ACB84284.1"/>
    </source>
</evidence>
<evidence type="ECO:0000256" key="5">
    <source>
        <dbReference type="ARBA" id="ARBA00023163"/>
    </source>
</evidence>
<feature type="domain" description="Response regulatory" evidence="9">
    <location>
        <begin position="3"/>
        <end position="119"/>
    </location>
</feature>
<evidence type="ECO:0000256" key="4">
    <source>
        <dbReference type="ARBA" id="ARBA00023125"/>
    </source>
</evidence>
<dbReference type="GO" id="GO:0006355">
    <property type="term" value="P:regulation of DNA-templated transcription"/>
    <property type="evidence" value="ECO:0007669"/>
    <property type="project" value="InterPro"/>
</dbReference>
<dbReference type="CDD" id="cd06170">
    <property type="entry name" value="LuxR_C_like"/>
    <property type="match status" value="1"/>
</dbReference>
<dbReference type="SMART" id="SM00421">
    <property type="entry name" value="HTH_LUXR"/>
    <property type="match status" value="1"/>
</dbReference>